<proteinExistence type="predicted"/>
<dbReference type="EMBL" id="FRAT01000013">
    <property type="protein sequence ID" value="SHL64432.1"/>
    <property type="molecule type" value="Genomic_DNA"/>
</dbReference>
<gene>
    <name evidence="2" type="ORF">SAMN04487891_11540</name>
    <name evidence="3" type="ORF">SAMN05216293_3970</name>
</gene>
<keyword evidence="1" id="KW-1133">Transmembrane helix</keyword>
<dbReference type="Proteomes" id="UP000198940">
    <property type="component" value="Unassembled WGS sequence"/>
</dbReference>
<evidence type="ECO:0000313" key="5">
    <source>
        <dbReference type="Proteomes" id="UP000198940"/>
    </source>
</evidence>
<organism evidence="3 4">
    <name type="scientific">Flagellimonas taeanensis</name>
    <dbReference type="NCBI Taxonomy" id="1005926"/>
    <lineage>
        <taxon>Bacteria</taxon>
        <taxon>Pseudomonadati</taxon>
        <taxon>Bacteroidota</taxon>
        <taxon>Flavobacteriia</taxon>
        <taxon>Flavobacteriales</taxon>
        <taxon>Flavobacteriaceae</taxon>
        <taxon>Flagellimonas</taxon>
    </lineage>
</organism>
<feature type="transmembrane region" description="Helical" evidence="1">
    <location>
        <begin position="94"/>
        <end position="113"/>
    </location>
</feature>
<protein>
    <recommendedName>
        <fullName evidence="6">DUF4129 domain-containing protein</fullName>
    </recommendedName>
</protein>
<reference evidence="3 4" key="1">
    <citation type="submission" date="2016-11" db="EMBL/GenBank/DDBJ databases">
        <authorList>
            <person name="Varghese N."/>
            <person name="Submissions S."/>
        </authorList>
    </citation>
    <scope>NUCLEOTIDE SEQUENCE [LARGE SCALE GENOMIC DNA]</scope>
    <source>
        <strain evidence="3 4">CGMCC 1.12174</strain>
        <strain evidence="2 5">DSM 26351</strain>
    </source>
</reference>
<dbReference type="RefSeq" id="WP_143070767.1">
    <property type="nucleotide sequence ID" value="NZ_FOKU01000015.1"/>
</dbReference>
<dbReference type="Proteomes" id="UP000184031">
    <property type="component" value="Unassembled WGS sequence"/>
</dbReference>
<accession>A0A1M7CAY2</accession>
<dbReference type="STRING" id="1055723.SAMN05216293_3970"/>
<evidence type="ECO:0000313" key="2">
    <source>
        <dbReference type="EMBL" id="SFC61603.1"/>
    </source>
</evidence>
<evidence type="ECO:0008006" key="6">
    <source>
        <dbReference type="Google" id="ProtNLM"/>
    </source>
</evidence>
<comment type="caution">
    <text evidence="3">The sequence shown here is derived from an EMBL/GenBank/DDBJ whole genome shotgun (WGS) entry which is preliminary data.</text>
</comment>
<dbReference type="OrthoDB" id="5491447at2"/>
<keyword evidence="1" id="KW-0812">Transmembrane</keyword>
<dbReference type="AlphaFoldDB" id="A0A1M7CAY2"/>
<evidence type="ECO:0000313" key="4">
    <source>
        <dbReference type="Proteomes" id="UP000184031"/>
    </source>
</evidence>
<evidence type="ECO:0000313" key="3">
    <source>
        <dbReference type="EMBL" id="SHL64432.1"/>
    </source>
</evidence>
<keyword evidence="1" id="KW-0472">Membrane</keyword>
<sequence>MIKQSYILILLLWANLGLAQKDSIALPIDSSSVLTERQIGEDLNKKYTGEDFDYDVKTGESANLLNRFIRWFLNAISSTFGFDISPKTLLILEYIIYALMGVLVIYLLVRMFVNEKFSAIFTQKARSIIDLDLSEQHIESIDLDSLMEEALKNGDYRLAVRYQFLKILKLLSQKHIIDWHFDKTNVDYEREITETQLQLEFKKASYLYENIWYGEQPIDASGYAKTDLRFKAVENSIPR</sequence>
<name>A0A1M7CAY2_9FLAO</name>
<evidence type="ECO:0000256" key="1">
    <source>
        <dbReference type="SAM" id="Phobius"/>
    </source>
</evidence>
<dbReference type="EMBL" id="FOKU01000015">
    <property type="protein sequence ID" value="SFC61603.1"/>
    <property type="molecule type" value="Genomic_DNA"/>
</dbReference>
<keyword evidence="5" id="KW-1185">Reference proteome</keyword>